<gene>
    <name evidence="4" type="ORF">ABLG96_07035</name>
</gene>
<accession>A0AAU8DUC0</accession>
<sequence length="782" mass="79791">MSAVEYLPGERWLVSGPTAAIHLAGETAAALRWWPRIRDGVTARDLVAMLYDEGVLQSATPFAMIAVETDAVRVIVGGDTVVLVEDAAGHQISVTGADLMTWCERVVPDAAVVYVNCSTLPAAGELLPMPAGVVRADAVRWAVGADRADHRGGDRVGAGDIPPPAVPIDEDPFEHPRPEVILVGVPADVSGDAVLDHGVPDSNLDDVVGDDAITLIGVVPEAGVELDAPDRADAAVPQYIVPGQDPGGSAASGLDGSAELEQTVVTADPVDDAPEATPEAAPEAAAEVDVDADVDAAADAAVGVDIADEHQEAAEAEHELVEATEQVPDGADVPAALEDLHPLEETISHDEDAQDAAAEQDPPVVELPGEVTQTVPPEDLADRSDTEGDDAPPDARLDADADDDDADDADGADDDGADDDVDNDGAGHRDDADSSQEVPDGSDGSDGDRSAESLAGPAGAAGSDLLPVNPFPRMSLPPFVPPSAPGFVTSATPGAPTRAPFAPPPYPIAARSRDQDGPVGASTIRDVPRASAPPPFVPASTTLPPISAVPGQLAQIPPMPSRSVDPDAVATGVPPVPGPGNATAGDSDGSSIGADGGAAESRAGDHDGHTVLAESLPENHRPPAMPPEPGPGQVYASRCPAGHPNAPYAGDCRVCGTPIPSGDPVLVDRPTLAVLRMSSGAVIELDRRVIVGRAPSVSRVASADVPHLVTVASPHGDVSRSHVEVRVDDWHIVVTDLNSTNGTEIHAPARPVQMLRAGAGVVVEIGWQIDLGDGAGFLVDHL</sequence>
<organism evidence="4">
    <name type="scientific">Nakamurella sp. A5-74</name>
    <dbReference type="NCBI Taxonomy" id="3158264"/>
    <lineage>
        <taxon>Bacteria</taxon>
        <taxon>Bacillati</taxon>
        <taxon>Actinomycetota</taxon>
        <taxon>Actinomycetes</taxon>
        <taxon>Nakamurellales</taxon>
        <taxon>Nakamurellaceae</taxon>
        <taxon>Nakamurella</taxon>
    </lineage>
</organism>
<name>A0AAU8DUC0_9ACTN</name>
<feature type="domain" description="FHA" evidence="3">
    <location>
        <begin position="689"/>
        <end position="746"/>
    </location>
</feature>
<feature type="region of interest" description="Disordered" evidence="2">
    <location>
        <begin position="555"/>
        <end position="638"/>
    </location>
</feature>
<feature type="compositionally biased region" description="Acidic residues" evidence="2">
    <location>
        <begin position="400"/>
        <end position="423"/>
    </location>
</feature>
<dbReference type="CDD" id="cd00060">
    <property type="entry name" value="FHA"/>
    <property type="match status" value="1"/>
</dbReference>
<evidence type="ECO:0000313" key="4">
    <source>
        <dbReference type="EMBL" id="XCG65048.1"/>
    </source>
</evidence>
<feature type="compositionally biased region" description="Low complexity" evidence="2">
    <location>
        <begin position="566"/>
        <end position="599"/>
    </location>
</feature>
<keyword evidence="1" id="KW-0597">Phosphoprotein</keyword>
<reference evidence="4" key="1">
    <citation type="submission" date="2024-05" db="EMBL/GenBank/DDBJ databases">
        <authorList>
            <person name="Cai S.Y."/>
            <person name="Jin L.M."/>
            <person name="Li H.R."/>
        </authorList>
    </citation>
    <scope>NUCLEOTIDE SEQUENCE</scope>
    <source>
        <strain evidence="4">A5-74</strain>
    </source>
</reference>
<dbReference type="SUPFAM" id="SSF49879">
    <property type="entry name" value="SMAD/FHA domain"/>
    <property type="match status" value="1"/>
</dbReference>
<dbReference type="InterPro" id="IPR008984">
    <property type="entry name" value="SMAD_FHA_dom_sf"/>
</dbReference>
<proteinExistence type="predicted"/>
<dbReference type="PROSITE" id="PS50006">
    <property type="entry name" value="FHA_DOMAIN"/>
    <property type="match status" value="1"/>
</dbReference>
<dbReference type="EMBL" id="CP159218">
    <property type="protein sequence ID" value="XCG65048.1"/>
    <property type="molecule type" value="Genomic_DNA"/>
</dbReference>
<dbReference type="AlphaFoldDB" id="A0AAU8DUC0"/>
<evidence type="ECO:0000259" key="3">
    <source>
        <dbReference type="PROSITE" id="PS50006"/>
    </source>
</evidence>
<dbReference type="RefSeq" id="WP_353650659.1">
    <property type="nucleotide sequence ID" value="NZ_CP159218.1"/>
</dbReference>
<dbReference type="Pfam" id="PF00498">
    <property type="entry name" value="FHA"/>
    <property type="match status" value="1"/>
</dbReference>
<dbReference type="Gene3D" id="2.60.200.20">
    <property type="match status" value="1"/>
</dbReference>
<feature type="region of interest" description="Disordered" evidence="2">
    <location>
        <begin position="350"/>
        <end position="521"/>
    </location>
</feature>
<evidence type="ECO:0000256" key="2">
    <source>
        <dbReference type="SAM" id="MobiDB-lite"/>
    </source>
</evidence>
<evidence type="ECO:0000256" key="1">
    <source>
        <dbReference type="ARBA" id="ARBA00022553"/>
    </source>
</evidence>
<feature type="compositionally biased region" description="Low complexity" evidence="2">
    <location>
        <begin position="491"/>
        <end position="500"/>
    </location>
</feature>
<dbReference type="InterPro" id="IPR000253">
    <property type="entry name" value="FHA_dom"/>
</dbReference>
<protein>
    <submittedName>
        <fullName evidence="4">FHA domain-containing protein</fullName>
    </submittedName>
</protein>